<dbReference type="RefSeq" id="WP_233471757.1">
    <property type="nucleotide sequence ID" value="NZ_CAJHCS010000005.1"/>
</dbReference>
<keyword evidence="2" id="KW-1185">Reference proteome</keyword>
<dbReference type="Proteomes" id="UP001494588">
    <property type="component" value="Unassembled WGS sequence"/>
</dbReference>
<organism evidence="1 2">
    <name type="scientific">Paraburkholderia sabiae</name>
    <dbReference type="NCBI Taxonomy" id="273251"/>
    <lineage>
        <taxon>Bacteria</taxon>
        <taxon>Pseudomonadati</taxon>
        <taxon>Pseudomonadota</taxon>
        <taxon>Betaproteobacteria</taxon>
        <taxon>Burkholderiales</taxon>
        <taxon>Burkholderiaceae</taxon>
        <taxon>Paraburkholderia</taxon>
    </lineage>
</organism>
<proteinExistence type="predicted"/>
<accession>A0ABU9Q6D9</accession>
<gene>
    <name evidence="1" type="ORF">V4C55_04675</name>
</gene>
<dbReference type="EMBL" id="JAZHGC010000003">
    <property type="protein sequence ID" value="MEM5284986.1"/>
    <property type="molecule type" value="Genomic_DNA"/>
</dbReference>
<name>A0ABU9Q6D9_9BURK</name>
<evidence type="ECO:0000313" key="1">
    <source>
        <dbReference type="EMBL" id="MEM5284986.1"/>
    </source>
</evidence>
<reference evidence="1 2" key="1">
    <citation type="submission" date="2024-01" db="EMBL/GenBank/DDBJ databases">
        <title>The diversity of rhizobia nodulating Mimosa spp. in eleven states of Brazil covering several biomes is determined by host plant, location, and edaphic factors.</title>
        <authorList>
            <person name="Rouws L."/>
            <person name="Barauna A."/>
            <person name="Beukes C."/>
            <person name="De Faria S.M."/>
            <person name="Gross E."/>
            <person name="Dos Reis Junior F.B."/>
            <person name="Simon M."/>
            <person name="Maluk M."/>
            <person name="Odee D.W."/>
            <person name="Kenicer G."/>
            <person name="Young J.P.W."/>
            <person name="Reis V.M."/>
            <person name="Zilli J."/>
            <person name="James E.K."/>
        </authorList>
    </citation>
    <scope>NUCLEOTIDE SEQUENCE [LARGE SCALE GENOMIC DNA]</scope>
    <source>
        <strain evidence="1 2">JPY77</strain>
    </source>
</reference>
<comment type="caution">
    <text evidence="1">The sequence shown here is derived from an EMBL/GenBank/DDBJ whole genome shotgun (WGS) entry which is preliminary data.</text>
</comment>
<evidence type="ECO:0000313" key="2">
    <source>
        <dbReference type="Proteomes" id="UP001494588"/>
    </source>
</evidence>
<sequence length="122" mass="13496">MADQTLRGKDQLTLSALQRLVKMLTTEALVTLARYLALSLDTGGSVIMMQKCDDLCAVYIGDAKKDQGHWNYHGAISSPLAGDILDLTRSGPNRVEIDGHKYRFIRSATHFEDRGATVFSPR</sequence>
<protein>
    <submittedName>
        <fullName evidence="1">Uncharacterized protein</fullName>
    </submittedName>
</protein>